<dbReference type="OrthoDB" id="2080303at2"/>
<dbReference type="RefSeq" id="WP_137698468.1">
    <property type="nucleotide sequence ID" value="NZ_CP061336.1"/>
</dbReference>
<reference evidence="1 2" key="1">
    <citation type="submission" date="2020-09" db="EMBL/GenBank/DDBJ databases">
        <title>Characterization and genome sequencing of Ruminiclostridium sp. nov. MA18.</title>
        <authorList>
            <person name="Rettenmaier R."/>
            <person name="Kowollik M.-L."/>
            <person name="Liebl W."/>
            <person name="Zverlov V."/>
        </authorList>
    </citation>
    <scope>NUCLEOTIDE SEQUENCE [LARGE SCALE GENOMIC DNA]</scope>
    <source>
        <strain evidence="1 2">MA18</strain>
    </source>
</reference>
<protein>
    <submittedName>
        <fullName evidence="1">Uncharacterized protein</fullName>
    </submittedName>
</protein>
<gene>
    <name evidence="1" type="ORF">EHE19_006565</name>
</gene>
<accession>A0A4U7JF37</accession>
<dbReference type="Gene3D" id="3.40.630.30">
    <property type="match status" value="1"/>
</dbReference>
<name>A0A4U7JF37_9FIRM</name>
<dbReference type="KEGG" id="rher:EHE19_006565"/>
<dbReference type="AlphaFoldDB" id="A0A4U7JF37"/>
<sequence length="257" mass="29102">MSTAVNTVMLKDVVFCPVSFQDLSFEVLDPKDYEAVRGAAECLAESFAGVEIDGVHISEPMTTACKLSANDMFEYVYAYLSEVSNQNLCYVARNIHTGKVMGALACENFNPDDELPVFEGNLAPMNIILNYLAELDARFVETIENKTFNKIQNEEYVHAFMGAARLKDKKRFVVIKLFERLILDAYSKGYKGIIGEATNPRCIKMVSEYCGFHQVYDIYGEPILGDYSQHPVFKSIPREIATECRIMYRPLNFELVT</sequence>
<dbReference type="Proteomes" id="UP000306409">
    <property type="component" value="Chromosome"/>
</dbReference>
<evidence type="ECO:0000313" key="1">
    <source>
        <dbReference type="EMBL" id="QNU68096.1"/>
    </source>
</evidence>
<dbReference type="EMBL" id="CP061336">
    <property type="protein sequence ID" value="QNU68096.1"/>
    <property type="molecule type" value="Genomic_DNA"/>
</dbReference>
<proteinExistence type="predicted"/>
<keyword evidence="2" id="KW-1185">Reference proteome</keyword>
<evidence type="ECO:0000313" key="2">
    <source>
        <dbReference type="Proteomes" id="UP000306409"/>
    </source>
</evidence>
<organism evidence="1 2">
    <name type="scientific">Ruminiclostridium herbifermentans</name>
    <dbReference type="NCBI Taxonomy" id="2488810"/>
    <lineage>
        <taxon>Bacteria</taxon>
        <taxon>Bacillati</taxon>
        <taxon>Bacillota</taxon>
        <taxon>Clostridia</taxon>
        <taxon>Eubacteriales</taxon>
        <taxon>Oscillospiraceae</taxon>
        <taxon>Ruminiclostridium</taxon>
    </lineage>
</organism>